<comment type="caution">
    <text evidence="3">The sequence shown here is derived from an EMBL/GenBank/DDBJ whole genome shotgun (WGS) entry which is preliminary data.</text>
</comment>
<dbReference type="Gene3D" id="3.20.20.80">
    <property type="entry name" value="Glycosidases"/>
    <property type="match status" value="1"/>
</dbReference>
<evidence type="ECO:0000256" key="1">
    <source>
        <dbReference type="SAM" id="SignalP"/>
    </source>
</evidence>
<feature type="domain" description="Beta-glucuronidase C-terminal" evidence="2">
    <location>
        <begin position="412"/>
        <end position="514"/>
    </location>
</feature>
<evidence type="ECO:0000313" key="3">
    <source>
        <dbReference type="EMBL" id="KAL1593143.1"/>
    </source>
</evidence>
<proteinExistence type="predicted"/>
<organism evidence="3 4">
    <name type="scientific">Paraconiothyrium brasiliense</name>
    <dbReference type="NCBI Taxonomy" id="300254"/>
    <lineage>
        <taxon>Eukaryota</taxon>
        <taxon>Fungi</taxon>
        <taxon>Dikarya</taxon>
        <taxon>Ascomycota</taxon>
        <taxon>Pezizomycotina</taxon>
        <taxon>Dothideomycetes</taxon>
        <taxon>Pleosporomycetidae</taxon>
        <taxon>Pleosporales</taxon>
        <taxon>Massarineae</taxon>
        <taxon>Didymosphaeriaceae</taxon>
        <taxon>Paraconiothyrium</taxon>
    </lineage>
</organism>
<dbReference type="Gene3D" id="2.60.40.1180">
    <property type="entry name" value="Golgi alpha-mannosidase II"/>
    <property type="match status" value="1"/>
</dbReference>
<dbReference type="InterPro" id="IPR031728">
    <property type="entry name" value="GlcAase_C"/>
</dbReference>
<accession>A0ABR3QM38</accession>
<gene>
    <name evidence="3" type="primary">GTR2_2</name>
    <name evidence="3" type="ORF">SLS60_010750</name>
</gene>
<dbReference type="PANTHER" id="PTHR36183">
    <property type="entry name" value="BETA-GLUCURONIDASE"/>
    <property type="match status" value="1"/>
</dbReference>
<evidence type="ECO:0000259" key="2">
    <source>
        <dbReference type="Pfam" id="PF16862"/>
    </source>
</evidence>
<reference evidence="3 4" key="1">
    <citation type="submission" date="2024-02" db="EMBL/GenBank/DDBJ databases">
        <title>De novo assembly and annotation of 12 fungi associated with fruit tree decline syndrome in Ontario, Canada.</title>
        <authorList>
            <person name="Sulman M."/>
            <person name="Ellouze W."/>
            <person name="Ilyukhin E."/>
        </authorList>
    </citation>
    <scope>NUCLEOTIDE SEQUENCE [LARGE SCALE GENOMIC DNA]</scope>
    <source>
        <strain evidence="3 4">M42-189</strain>
    </source>
</reference>
<keyword evidence="4" id="KW-1185">Reference proteome</keyword>
<feature type="chain" id="PRO_5047011655" evidence="1">
    <location>
        <begin position="19"/>
        <end position="521"/>
    </location>
</feature>
<evidence type="ECO:0000313" key="4">
    <source>
        <dbReference type="Proteomes" id="UP001521785"/>
    </source>
</evidence>
<protein>
    <submittedName>
        <fullName evidence="3">GTP-binding protein gtr2</fullName>
    </submittedName>
</protein>
<dbReference type="Pfam" id="PF16862">
    <property type="entry name" value="Glyco_hydro_79C"/>
    <property type="match status" value="1"/>
</dbReference>
<keyword evidence="1" id="KW-0732">Signal</keyword>
<dbReference type="Proteomes" id="UP001521785">
    <property type="component" value="Unassembled WGS sequence"/>
</dbReference>
<dbReference type="InterPro" id="IPR052974">
    <property type="entry name" value="GH79_Enzymes"/>
</dbReference>
<dbReference type="EMBL" id="JAKJXO020000019">
    <property type="protein sequence ID" value="KAL1593143.1"/>
    <property type="molecule type" value="Genomic_DNA"/>
</dbReference>
<dbReference type="PANTHER" id="PTHR36183:SF2">
    <property type="entry name" value="BETA-GLUCURONIDASE C-TERMINAL DOMAIN-CONTAINING PROTEIN"/>
    <property type="match status" value="1"/>
</dbReference>
<sequence length="521" mass="57717">MSCALFTALGFLVTFTAATQHTSLRFEAPLKVPKAASNGIPHDFSSFSFPAHWFADFTGNHSHPNLFSKDILDLLAKKTGAQPFIRVGGTSTDRVWYNASQKLSLVNEFAAGTVTGNIGIPERVNIGPVFFEGFDTFPNTHWSWQVNMGQTYGVEGGKENAIEVAKLVMNRVRNRLESFEIGNEPDIFSLVGHRPKNYSMGEYVSQWNEYADAVSEEVLNENRYGLEERRFFQPGTFAGGRGWTVKNLLEAGIDQHKHTKSVSVHHYDGVGEPWIRLGSSLMNHTNIASNVSSLVPNIEASHNWTPSLPFVLGETNSDASNLNFTQVIGVFGSALWLIDRTFLSMAANMRRQNLIQGTTFGYTAWVPVPRDGREPYVRPPLYGQIFTADAIGTHPGVQVYPVPASEPKFVSHAIYEAGKLAKYALINFDEWNSTTPYERPSQRVELGVPMQVYAVQVQRLTASGASADEGIEWAGQSWNYTDGRLAQHGQHTVEHVKARKGIVVLSVSSTEAVLVTLKYRA</sequence>
<feature type="signal peptide" evidence="1">
    <location>
        <begin position="1"/>
        <end position="18"/>
    </location>
</feature>
<dbReference type="InterPro" id="IPR017853">
    <property type="entry name" value="GH"/>
</dbReference>
<dbReference type="InterPro" id="IPR013780">
    <property type="entry name" value="Glyco_hydro_b"/>
</dbReference>
<name>A0ABR3QM38_9PLEO</name>
<dbReference type="SUPFAM" id="SSF51445">
    <property type="entry name" value="(Trans)glycosidases"/>
    <property type="match status" value="1"/>
</dbReference>